<feature type="transmembrane region" description="Helical" evidence="2">
    <location>
        <begin position="36"/>
        <end position="54"/>
    </location>
</feature>
<feature type="region of interest" description="Disordered" evidence="1">
    <location>
        <begin position="472"/>
        <end position="492"/>
    </location>
</feature>
<dbReference type="InterPro" id="IPR015943">
    <property type="entry name" value="WD40/YVTN_repeat-like_dom_sf"/>
</dbReference>
<proteinExistence type="predicted"/>
<protein>
    <recommendedName>
        <fullName evidence="3">Pyrrolo-quinoline quinone repeat domain-containing protein</fullName>
    </recommendedName>
</protein>
<reference evidence="4 5" key="1">
    <citation type="submission" date="2019-04" db="EMBL/GenBank/DDBJ databases">
        <title>Isolation and identification of Cellulomonas shaoxiangyii sp. Nov. isolated from feces of the Tibetan antelopes (Pantholops hodgsonii) in the Qinghai-Tibet plateau of China.</title>
        <authorList>
            <person name="Tian Z."/>
        </authorList>
    </citation>
    <scope>NUCLEOTIDE SEQUENCE [LARGE SCALE GENOMIC DNA]</scope>
    <source>
        <strain evidence="4 5">Z28</strain>
    </source>
</reference>
<keyword evidence="2" id="KW-1133">Transmembrane helix</keyword>
<dbReference type="Proteomes" id="UP000296469">
    <property type="component" value="Chromosome"/>
</dbReference>
<feature type="domain" description="Pyrrolo-quinoline quinone repeat" evidence="3">
    <location>
        <begin position="382"/>
        <end position="476"/>
    </location>
</feature>
<name>A0A4V1CMB8_9CELL</name>
<evidence type="ECO:0000313" key="5">
    <source>
        <dbReference type="Proteomes" id="UP000296469"/>
    </source>
</evidence>
<feature type="region of interest" description="Disordered" evidence="1">
    <location>
        <begin position="1"/>
        <end position="21"/>
    </location>
</feature>
<dbReference type="Gene3D" id="2.130.10.10">
    <property type="entry name" value="YVTN repeat-like/Quinoprotein amine dehydrogenase"/>
    <property type="match status" value="1"/>
</dbReference>
<accession>A0A4V1CMB8</accession>
<keyword evidence="5" id="KW-1185">Reference proteome</keyword>
<feature type="region of interest" description="Disordered" evidence="1">
    <location>
        <begin position="140"/>
        <end position="175"/>
    </location>
</feature>
<dbReference type="Pfam" id="PF13360">
    <property type="entry name" value="PQQ_2"/>
    <property type="match status" value="1"/>
</dbReference>
<keyword evidence="2" id="KW-0812">Transmembrane</keyword>
<feature type="compositionally biased region" description="Low complexity" evidence="1">
    <location>
        <begin position="474"/>
        <end position="486"/>
    </location>
</feature>
<gene>
    <name evidence="4" type="ORF">E5225_01340</name>
</gene>
<sequence>MTLHDVELVEDDEPAAPAARDEEPAARAWLRRHPGVVVALAVVLVGAVGTGVLLEHRTRQRDADRVAALQEVPGVLRPVDPALPVAQHLTWSATDGPSVENQALLAGVQVGDVTVVGDWDSGPDAVVAGVGAQGEQLWRTTVPPPDRVDRQQGSYASCTEPLQDSPPRDRERPRELTADVVACVVQWSRPVDAATAPDGRVPTVVALLELDPSDGRVVHRADQPDDASVTRVPGGWVTSLHGDDDVVVRLLAGDGTPRWSTTLPLPGAEEYPWSHATVRDDRVLVMMEGGSALLALPDGAVLARYPGGGGGGGMILPGGSVLLHDSTGGVRPAAHLHRPDGTATDLDGESLGWVAVDDGSLGDVLLTSGEGEDARTTLRDVDGAVRWRVDGELRSALVVDGSVLAAVGDELVRLDGSDGHARWRVALSHEDVQLMTDGAVVLATSPTRIDAWTYDGAPTWSGQVRREDGGVTVRAGTPAPSPSSGRPRGGGGGTWWVALRDGRLALQVLSGDGDEEVLVLG</sequence>
<feature type="compositionally biased region" description="Basic and acidic residues" evidence="1">
    <location>
        <begin position="166"/>
        <end position="175"/>
    </location>
</feature>
<keyword evidence="2" id="KW-0472">Membrane</keyword>
<evidence type="ECO:0000256" key="1">
    <source>
        <dbReference type="SAM" id="MobiDB-lite"/>
    </source>
</evidence>
<evidence type="ECO:0000256" key="2">
    <source>
        <dbReference type="SAM" id="Phobius"/>
    </source>
</evidence>
<evidence type="ECO:0000259" key="3">
    <source>
        <dbReference type="Pfam" id="PF13360"/>
    </source>
</evidence>
<dbReference type="RefSeq" id="WP_135974282.1">
    <property type="nucleotide sequence ID" value="NZ_CP039291.1"/>
</dbReference>
<evidence type="ECO:0000313" key="4">
    <source>
        <dbReference type="EMBL" id="QCB92395.1"/>
    </source>
</evidence>
<dbReference type="OrthoDB" id="4823409at2"/>
<dbReference type="EMBL" id="CP039291">
    <property type="protein sequence ID" value="QCB92395.1"/>
    <property type="molecule type" value="Genomic_DNA"/>
</dbReference>
<feature type="compositionally biased region" description="Polar residues" evidence="1">
    <location>
        <begin position="151"/>
        <end position="162"/>
    </location>
</feature>
<dbReference type="AlphaFoldDB" id="A0A4V1CMB8"/>
<dbReference type="KEGG" id="celz:E5225_01340"/>
<organism evidence="4 5">
    <name type="scientific">Cellulomonas shaoxiangyii</name>
    <dbReference type="NCBI Taxonomy" id="2566013"/>
    <lineage>
        <taxon>Bacteria</taxon>
        <taxon>Bacillati</taxon>
        <taxon>Actinomycetota</taxon>
        <taxon>Actinomycetes</taxon>
        <taxon>Micrococcales</taxon>
        <taxon>Cellulomonadaceae</taxon>
        <taxon>Cellulomonas</taxon>
    </lineage>
</organism>
<dbReference type="InterPro" id="IPR002372">
    <property type="entry name" value="PQQ_rpt_dom"/>
</dbReference>